<dbReference type="PANTHER" id="PTHR30346">
    <property type="entry name" value="TRANSCRIPTIONAL DUAL REGULATOR HCAR-RELATED"/>
    <property type="match status" value="1"/>
</dbReference>
<sequence>MELYTMRYVVAVADAGNFSQAAQECHVGQPALSQRIARLEQELGVSLFFRGPRGAALTEAGEEFVRRARDILQRADSLQAEMSFYAGLKRGTLNLGIITSLQCIDFGGMLAAFCGTYPDISVNIIQDGTHHLIELLGERKLDIAFLNRPLGGLPDHLEFVRMGEDHYSLAVPRQHPLAKRGTVSLAELKEEHFIFHQSGQAAAELCRAACLRAGFEPNIVCRSSSPTTGLYMVQGGLGVAFLPSEEFRGHALRGVTELRLKERITKEVGVAWRKDTVSPLVAAAIRFAEEWTRSSGHEK</sequence>
<feature type="domain" description="HTH lysR-type" evidence="5">
    <location>
        <begin position="1"/>
        <end position="58"/>
    </location>
</feature>
<comment type="similarity">
    <text evidence="1">Belongs to the LysR transcriptional regulatory family.</text>
</comment>
<keyword evidence="3" id="KW-0238">DNA-binding</keyword>
<dbReference type="PRINTS" id="PR00039">
    <property type="entry name" value="HTHLYSR"/>
</dbReference>
<dbReference type="InterPro" id="IPR036388">
    <property type="entry name" value="WH-like_DNA-bd_sf"/>
</dbReference>
<dbReference type="SUPFAM" id="SSF46785">
    <property type="entry name" value="Winged helix' DNA-binding domain"/>
    <property type="match status" value="1"/>
</dbReference>
<dbReference type="CDD" id="cd05466">
    <property type="entry name" value="PBP2_LTTR_substrate"/>
    <property type="match status" value="1"/>
</dbReference>
<dbReference type="SUPFAM" id="SSF53850">
    <property type="entry name" value="Periplasmic binding protein-like II"/>
    <property type="match status" value="1"/>
</dbReference>
<evidence type="ECO:0000256" key="1">
    <source>
        <dbReference type="ARBA" id="ARBA00009437"/>
    </source>
</evidence>
<dbReference type="PANTHER" id="PTHR30346:SF28">
    <property type="entry name" value="HTH-TYPE TRANSCRIPTIONAL REGULATOR CYNR"/>
    <property type="match status" value="1"/>
</dbReference>
<evidence type="ECO:0000313" key="7">
    <source>
        <dbReference type="Proteomes" id="UP000658131"/>
    </source>
</evidence>
<protein>
    <submittedName>
        <fullName evidence="6">LysR family transcriptional regulator</fullName>
    </submittedName>
</protein>
<dbReference type="RefSeq" id="WP_262399895.1">
    <property type="nucleotide sequence ID" value="NZ_JACRTB010000010.1"/>
</dbReference>
<dbReference type="Gene3D" id="3.40.190.290">
    <property type="match status" value="1"/>
</dbReference>
<keyword evidence="7" id="KW-1185">Reference proteome</keyword>
<dbReference type="Proteomes" id="UP000658131">
    <property type="component" value="Unassembled WGS sequence"/>
</dbReference>
<dbReference type="Pfam" id="PF03466">
    <property type="entry name" value="LysR_substrate"/>
    <property type="match status" value="1"/>
</dbReference>
<evidence type="ECO:0000256" key="4">
    <source>
        <dbReference type="ARBA" id="ARBA00023163"/>
    </source>
</evidence>
<dbReference type="Gene3D" id="1.10.10.10">
    <property type="entry name" value="Winged helix-like DNA-binding domain superfamily/Winged helix DNA-binding domain"/>
    <property type="match status" value="1"/>
</dbReference>
<dbReference type="InterPro" id="IPR005119">
    <property type="entry name" value="LysR_subst-bd"/>
</dbReference>
<name>A0ABR7NIX9_9FIRM</name>
<organism evidence="6 7">
    <name type="scientific">Yanshouia hominis</name>
    <dbReference type="NCBI Taxonomy" id="2763673"/>
    <lineage>
        <taxon>Bacteria</taxon>
        <taxon>Bacillati</taxon>
        <taxon>Bacillota</taxon>
        <taxon>Clostridia</taxon>
        <taxon>Eubacteriales</taxon>
        <taxon>Oscillospiraceae</taxon>
        <taxon>Yanshouia</taxon>
    </lineage>
</organism>
<evidence type="ECO:0000313" key="6">
    <source>
        <dbReference type="EMBL" id="MBC8576367.1"/>
    </source>
</evidence>
<gene>
    <name evidence="6" type="ORF">H8717_08115</name>
</gene>
<evidence type="ECO:0000259" key="5">
    <source>
        <dbReference type="PROSITE" id="PS50931"/>
    </source>
</evidence>
<evidence type="ECO:0000256" key="2">
    <source>
        <dbReference type="ARBA" id="ARBA00023015"/>
    </source>
</evidence>
<keyword evidence="4" id="KW-0804">Transcription</keyword>
<dbReference type="Pfam" id="PF00126">
    <property type="entry name" value="HTH_1"/>
    <property type="match status" value="1"/>
</dbReference>
<comment type="caution">
    <text evidence="6">The sequence shown here is derived from an EMBL/GenBank/DDBJ whole genome shotgun (WGS) entry which is preliminary data.</text>
</comment>
<dbReference type="InterPro" id="IPR000847">
    <property type="entry name" value="LysR_HTH_N"/>
</dbReference>
<dbReference type="EMBL" id="JACRTB010000010">
    <property type="protein sequence ID" value="MBC8576367.1"/>
    <property type="molecule type" value="Genomic_DNA"/>
</dbReference>
<evidence type="ECO:0000256" key="3">
    <source>
        <dbReference type="ARBA" id="ARBA00023125"/>
    </source>
</evidence>
<dbReference type="PROSITE" id="PS50931">
    <property type="entry name" value="HTH_LYSR"/>
    <property type="match status" value="1"/>
</dbReference>
<dbReference type="InterPro" id="IPR036390">
    <property type="entry name" value="WH_DNA-bd_sf"/>
</dbReference>
<reference evidence="6 7" key="1">
    <citation type="submission" date="2020-08" db="EMBL/GenBank/DDBJ databases">
        <title>Genome public.</title>
        <authorList>
            <person name="Liu C."/>
            <person name="Sun Q."/>
        </authorList>
    </citation>
    <scope>NUCLEOTIDE SEQUENCE [LARGE SCALE GENOMIC DNA]</scope>
    <source>
        <strain evidence="6 7">BX1</strain>
    </source>
</reference>
<keyword evidence="2" id="KW-0805">Transcription regulation</keyword>
<proteinExistence type="inferred from homology"/>
<accession>A0ABR7NIX9</accession>